<organism evidence="1 2">
    <name type="scientific">Lentilactobacillus curieae</name>
    <dbReference type="NCBI Taxonomy" id="1138822"/>
    <lineage>
        <taxon>Bacteria</taxon>
        <taxon>Bacillati</taxon>
        <taxon>Bacillota</taxon>
        <taxon>Bacilli</taxon>
        <taxon>Lactobacillales</taxon>
        <taxon>Lactobacillaceae</taxon>
        <taxon>Lentilactobacillus</taxon>
    </lineage>
</organism>
<dbReference type="PANTHER" id="PTHR40056:SF1">
    <property type="entry name" value="DUF1836 DOMAIN-CONTAINING PROTEIN"/>
    <property type="match status" value="1"/>
</dbReference>
<name>A0A1S6QI44_9LACO</name>
<protein>
    <recommendedName>
        <fullName evidence="3">DUF1836 domain-containing protein</fullName>
    </recommendedName>
</protein>
<keyword evidence="2" id="KW-1185">Reference proteome</keyword>
<dbReference type="RefSeq" id="WP_035167729.1">
    <property type="nucleotide sequence ID" value="NZ_CP018906.1"/>
</dbReference>
<dbReference type="AlphaFoldDB" id="A0A1S6QI44"/>
<evidence type="ECO:0000313" key="2">
    <source>
        <dbReference type="Proteomes" id="UP000030361"/>
    </source>
</evidence>
<sequence length="175" mass="20041">MTDKEAQYQKWEQDLKKVELPLWSELPKFDLYMDQVTAFVNGVLGQIGISPVTPAMVNNYVKNKAIIAPVKKKYQTMQIADIIMISLLKPAFSLGTIRHAIDQVTANMYPQQAYDNFIKRLTFSFKNIDNISNRALEEKDLNEKLMQVAANVVIDRVQSEKLLDIIKKPLPQLKS</sequence>
<evidence type="ECO:0000313" key="1">
    <source>
        <dbReference type="EMBL" id="AQW21278.1"/>
    </source>
</evidence>
<evidence type="ECO:0008006" key="3">
    <source>
        <dbReference type="Google" id="ProtNLM"/>
    </source>
</evidence>
<dbReference type="OrthoDB" id="3191472at2"/>
<dbReference type="eggNOG" id="COG0789">
    <property type="taxonomic scope" value="Bacteria"/>
</dbReference>
<gene>
    <name evidence="1" type="ORF">PL11_004735</name>
</gene>
<dbReference type="PANTHER" id="PTHR40056">
    <property type="entry name" value="HYPOTHETICAL CYTOSOLIC PROTEIN"/>
    <property type="match status" value="1"/>
</dbReference>
<accession>A0A1S6QI44</accession>
<dbReference type="InterPro" id="IPR014975">
    <property type="entry name" value="DUF1836"/>
</dbReference>
<proteinExistence type="predicted"/>
<dbReference type="EMBL" id="CP018906">
    <property type="protein sequence ID" value="AQW21278.1"/>
    <property type="molecule type" value="Genomic_DNA"/>
</dbReference>
<dbReference type="KEGG" id="lcu:PL11_004735"/>
<reference evidence="1 2" key="1">
    <citation type="journal article" date="2015" name="Genome Announc.">
        <title>Genome Sequence of Lactobacillus curieae CCTCC M 2011381T, a Novel Producer of Gamma-aminobutyric Acid.</title>
        <authorList>
            <person name="Wang Y."/>
            <person name="Wang Y."/>
            <person name="Lang C."/>
            <person name="Wei D."/>
            <person name="Xu P."/>
            <person name="Xie J."/>
        </authorList>
    </citation>
    <scope>NUCLEOTIDE SEQUENCE [LARGE SCALE GENOMIC DNA]</scope>
    <source>
        <strain evidence="1 2">CCTCC M 2011381</strain>
    </source>
</reference>
<dbReference type="Proteomes" id="UP000030361">
    <property type="component" value="Chromosome"/>
</dbReference>
<dbReference type="Pfam" id="PF08876">
    <property type="entry name" value="DUF1836"/>
    <property type="match status" value="1"/>
</dbReference>